<dbReference type="STRING" id="1237085.Ngar_c04570"/>
<dbReference type="EMBL" id="CP002408">
    <property type="protein sequence ID" value="AFU57403.1"/>
    <property type="molecule type" value="Genomic_DNA"/>
</dbReference>
<protein>
    <submittedName>
        <fullName evidence="2">Putative methyltransferase type 11</fullName>
    </submittedName>
</protein>
<dbReference type="OrthoDB" id="57427at2157"/>
<evidence type="ECO:0000313" key="2">
    <source>
        <dbReference type="EMBL" id="AFU57403.1"/>
    </source>
</evidence>
<accession>K0IF24</accession>
<sequence>MVPTFFEPFARDLIQLSNLEQTSGSILDVACGTGILSYLVADSHNIIVRRVVVGIHVNPSMLRMARHSYSRKSIEWIEGSAISLPFPDDESFILVMCQQGLQFFPVGFRH</sequence>
<dbReference type="AlphaFoldDB" id="K0IF24"/>
<dbReference type="InterPro" id="IPR041698">
    <property type="entry name" value="Methyltransf_25"/>
</dbReference>
<reference evidence="2 3" key="1">
    <citation type="journal article" date="2012" name="Environ. Microbiol.">
        <title>The genome of the ammonia-oxidizing Candidatus Nitrososphaera gargensis: insights into metabolic versatility and environmental adaptations.</title>
        <authorList>
            <person name="Spang A."/>
            <person name="Poehlein A."/>
            <person name="Offre P."/>
            <person name="Zumbragel S."/>
            <person name="Haider S."/>
            <person name="Rychlik N."/>
            <person name="Nowka B."/>
            <person name="Schmeisser C."/>
            <person name="Lebedeva E.V."/>
            <person name="Rattei T."/>
            <person name="Bohm C."/>
            <person name="Schmid M."/>
            <person name="Galushko A."/>
            <person name="Hatzenpichler R."/>
            <person name="Weinmaier T."/>
            <person name="Daniel R."/>
            <person name="Schleper C."/>
            <person name="Spieck E."/>
            <person name="Streit W."/>
            <person name="Wagner M."/>
        </authorList>
    </citation>
    <scope>NUCLEOTIDE SEQUENCE [LARGE SCALE GENOMIC DNA]</scope>
    <source>
        <strain evidence="3">Ga9.2</strain>
    </source>
</reference>
<keyword evidence="3" id="KW-1185">Reference proteome</keyword>
<organism evidence="2 3">
    <name type="scientific">Nitrososphaera gargensis (strain Ga9.2)</name>
    <dbReference type="NCBI Taxonomy" id="1237085"/>
    <lineage>
        <taxon>Archaea</taxon>
        <taxon>Nitrososphaerota</taxon>
        <taxon>Nitrososphaeria</taxon>
        <taxon>Nitrososphaerales</taxon>
        <taxon>Nitrososphaeraceae</taxon>
        <taxon>Nitrososphaera</taxon>
    </lineage>
</organism>
<gene>
    <name evidence="2" type="ordered locus">Ngar_c04570</name>
</gene>
<dbReference type="GeneID" id="96991260"/>
<dbReference type="InterPro" id="IPR029063">
    <property type="entry name" value="SAM-dependent_MTases_sf"/>
</dbReference>
<keyword evidence="2" id="KW-0808">Transferase</keyword>
<dbReference type="GO" id="GO:0032259">
    <property type="term" value="P:methylation"/>
    <property type="evidence" value="ECO:0007669"/>
    <property type="project" value="UniProtKB-KW"/>
</dbReference>
<dbReference type="Pfam" id="PF13649">
    <property type="entry name" value="Methyltransf_25"/>
    <property type="match status" value="1"/>
</dbReference>
<dbReference type="HOGENOM" id="CLU_2165343_0_0_2"/>
<dbReference type="KEGG" id="nga:Ngar_c04570"/>
<dbReference type="Proteomes" id="UP000008037">
    <property type="component" value="Chromosome"/>
</dbReference>
<dbReference type="InParanoid" id="K0IF24"/>
<evidence type="ECO:0000313" key="3">
    <source>
        <dbReference type="Proteomes" id="UP000008037"/>
    </source>
</evidence>
<proteinExistence type="predicted"/>
<dbReference type="BioCyc" id="CNIT1237085:G1324-456-MONOMER"/>
<dbReference type="PANTHER" id="PTHR43591:SF24">
    <property type="entry name" value="2-METHOXY-6-POLYPRENYL-1,4-BENZOQUINOL METHYLASE, MITOCHONDRIAL"/>
    <property type="match status" value="1"/>
</dbReference>
<evidence type="ECO:0000259" key="1">
    <source>
        <dbReference type="Pfam" id="PF13649"/>
    </source>
</evidence>
<dbReference type="Gene3D" id="3.40.50.150">
    <property type="entry name" value="Vaccinia Virus protein VP39"/>
    <property type="match status" value="1"/>
</dbReference>
<feature type="domain" description="Methyltransferase" evidence="1">
    <location>
        <begin position="26"/>
        <end position="105"/>
    </location>
</feature>
<dbReference type="SUPFAM" id="SSF53335">
    <property type="entry name" value="S-adenosyl-L-methionine-dependent methyltransferases"/>
    <property type="match status" value="1"/>
</dbReference>
<name>K0IF24_NITGG</name>
<keyword evidence="2" id="KW-0489">Methyltransferase</keyword>
<dbReference type="CDD" id="cd02440">
    <property type="entry name" value="AdoMet_MTases"/>
    <property type="match status" value="1"/>
</dbReference>
<dbReference type="RefSeq" id="WP_015017949.1">
    <property type="nucleotide sequence ID" value="NC_018719.1"/>
</dbReference>
<dbReference type="GO" id="GO:0008168">
    <property type="term" value="F:methyltransferase activity"/>
    <property type="evidence" value="ECO:0007669"/>
    <property type="project" value="UniProtKB-KW"/>
</dbReference>
<dbReference type="PANTHER" id="PTHR43591">
    <property type="entry name" value="METHYLTRANSFERASE"/>
    <property type="match status" value="1"/>
</dbReference>